<dbReference type="OrthoDB" id="10042665at2759"/>
<gene>
    <name evidence="2" type="ORF">N0V83_001862</name>
</gene>
<proteinExistence type="predicted"/>
<name>A0A9W8YE66_9PLEO</name>
<dbReference type="PANTHER" id="PTHR46411:SF3">
    <property type="entry name" value="AAA+ ATPASE DOMAIN-CONTAINING PROTEIN"/>
    <property type="match status" value="1"/>
</dbReference>
<dbReference type="PANTHER" id="PTHR46411">
    <property type="entry name" value="FAMILY ATPASE, PUTATIVE-RELATED"/>
    <property type="match status" value="1"/>
</dbReference>
<sequence length="303" mass="35307">MSNDVANAQQVEHKNGMSLEVGKFYRTTPVGRWEEWDSVEDPDDKFASPESLRRAIVIYRERLPPDPTLRLHAIVIQSPLLRKVLDRTFEGYDGISTKLKELRFTPPLHEFYYRWHKLEKLIADEEDDTTTKHLQLFHPVIRKEVLPYIERMQDLTRNGVITFDYLWTIFPSGTKIYTNIDGQDRIFIATSSTVGYNEGGMMGFQIQCQYIDCDGTKFVRNTSTQTIREFKGVKDITKLEVFPAHLHPDPQGLLEKLRQRGEQFEKLNGFHHMSYSGFYFDRIRSKKRHVSAPALPVDLSFAC</sequence>
<evidence type="ECO:0000259" key="1">
    <source>
        <dbReference type="Pfam" id="PF22942"/>
    </source>
</evidence>
<reference evidence="2" key="1">
    <citation type="submission" date="2022-10" db="EMBL/GenBank/DDBJ databases">
        <title>Tapping the CABI collections for fungal endophytes: first genome assemblies for Collariella, Neodidymelliopsis, Ascochyta clinopodiicola, Didymella pomorum, Didymosphaeria variabile, Neocosmospora piperis and Neocucurbitaria cava.</title>
        <authorList>
            <person name="Hill R."/>
        </authorList>
    </citation>
    <scope>NUCLEOTIDE SEQUENCE</scope>
    <source>
        <strain evidence="2">IMI 356814</strain>
    </source>
</reference>
<dbReference type="EMBL" id="JAPEUY010000003">
    <property type="protein sequence ID" value="KAJ4374786.1"/>
    <property type="molecule type" value="Genomic_DNA"/>
</dbReference>
<evidence type="ECO:0000313" key="2">
    <source>
        <dbReference type="EMBL" id="KAJ4374786.1"/>
    </source>
</evidence>
<dbReference type="InterPro" id="IPR054289">
    <property type="entry name" value="DUF7025"/>
</dbReference>
<dbReference type="Pfam" id="PF22942">
    <property type="entry name" value="DUF7025"/>
    <property type="match status" value="1"/>
</dbReference>
<keyword evidence="3" id="KW-1185">Reference proteome</keyword>
<organism evidence="2 3">
    <name type="scientific">Neocucurbitaria cava</name>
    <dbReference type="NCBI Taxonomy" id="798079"/>
    <lineage>
        <taxon>Eukaryota</taxon>
        <taxon>Fungi</taxon>
        <taxon>Dikarya</taxon>
        <taxon>Ascomycota</taxon>
        <taxon>Pezizomycotina</taxon>
        <taxon>Dothideomycetes</taxon>
        <taxon>Pleosporomycetidae</taxon>
        <taxon>Pleosporales</taxon>
        <taxon>Pleosporineae</taxon>
        <taxon>Cucurbitariaceae</taxon>
        <taxon>Neocucurbitaria</taxon>
    </lineage>
</organism>
<comment type="caution">
    <text evidence="2">The sequence shown here is derived from an EMBL/GenBank/DDBJ whole genome shotgun (WGS) entry which is preliminary data.</text>
</comment>
<dbReference type="AlphaFoldDB" id="A0A9W8YE66"/>
<feature type="domain" description="DUF7025" evidence="1">
    <location>
        <begin position="152"/>
        <end position="248"/>
    </location>
</feature>
<protein>
    <recommendedName>
        <fullName evidence="1">DUF7025 domain-containing protein</fullName>
    </recommendedName>
</protein>
<dbReference type="Proteomes" id="UP001140560">
    <property type="component" value="Unassembled WGS sequence"/>
</dbReference>
<accession>A0A9W8YE66</accession>
<evidence type="ECO:0000313" key="3">
    <source>
        <dbReference type="Proteomes" id="UP001140560"/>
    </source>
</evidence>